<reference evidence="1" key="1">
    <citation type="submission" date="2020-03" db="EMBL/GenBank/DDBJ databases">
        <title>The deep terrestrial virosphere.</title>
        <authorList>
            <person name="Holmfeldt K."/>
            <person name="Nilsson E."/>
            <person name="Simone D."/>
            <person name="Lopez-Fernandez M."/>
            <person name="Wu X."/>
            <person name="de Brujin I."/>
            <person name="Lundin D."/>
            <person name="Andersson A."/>
            <person name="Bertilsson S."/>
            <person name="Dopson M."/>
        </authorList>
    </citation>
    <scope>NUCLEOTIDE SEQUENCE</scope>
    <source>
        <strain evidence="1">MM415A04570</strain>
        <strain evidence="2">MM415B02430</strain>
    </source>
</reference>
<sequence>MDNPYNDKIIDKAKLGESIKEIYMAMDSIYRQLASISQKQNDLEQIYRNLPKEK</sequence>
<proteinExistence type="predicted"/>
<evidence type="ECO:0000313" key="2">
    <source>
        <dbReference type="EMBL" id="QJA90167.1"/>
    </source>
</evidence>
<organism evidence="1">
    <name type="scientific">viral metagenome</name>
    <dbReference type="NCBI Taxonomy" id="1070528"/>
    <lineage>
        <taxon>unclassified sequences</taxon>
        <taxon>metagenomes</taxon>
        <taxon>organismal metagenomes</taxon>
    </lineage>
</organism>
<name>A0A6M3JI80_9ZZZZ</name>
<protein>
    <submittedName>
        <fullName evidence="1">Uncharacterized protein</fullName>
    </submittedName>
</protein>
<dbReference type="EMBL" id="MT142895">
    <property type="protein sequence ID" value="QJA90167.1"/>
    <property type="molecule type" value="Genomic_DNA"/>
</dbReference>
<evidence type="ECO:0000313" key="1">
    <source>
        <dbReference type="EMBL" id="QJA69460.1"/>
    </source>
</evidence>
<gene>
    <name evidence="1" type="ORF">MM415A04570_0010</name>
    <name evidence="2" type="ORF">MM415B02430_0008</name>
</gene>
<dbReference type="EMBL" id="MT141707">
    <property type="protein sequence ID" value="QJA69460.1"/>
    <property type="molecule type" value="Genomic_DNA"/>
</dbReference>
<dbReference type="AlphaFoldDB" id="A0A6M3JI80"/>
<accession>A0A6M3JI80</accession>